<gene>
    <name evidence="3" type="ORF">FN846DRAFT_888772</name>
</gene>
<dbReference type="PANTHER" id="PTHR24320">
    <property type="entry name" value="RETINOL DEHYDROGENASE"/>
    <property type="match status" value="1"/>
</dbReference>
<dbReference type="Pfam" id="PF00106">
    <property type="entry name" value="adh_short"/>
    <property type="match status" value="1"/>
</dbReference>
<comment type="caution">
    <text evidence="3">The sequence shown here is derived from an EMBL/GenBank/DDBJ whole genome shotgun (WGS) entry which is preliminary data.</text>
</comment>
<dbReference type="PANTHER" id="PTHR24320:SF283">
    <property type="entry name" value="RETINOL DEHYDROGENASE 11"/>
    <property type="match status" value="1"/>
</dbReference>
<name>A0A5J5F2Y3_9PEZI</name>
<dbReference type="InterPro" id="IPR036291">
    <property type="entry name" value="NAD(P)-bd_dom_sf"/>
</dbReference>
<dbReference type="Proteomes" id="UP000326924">
    <property type="component" value="Unassembled WGS sequence"/>
</dbReference>
<dbReference type="GO" id="GO:0016491">
    <property type="term" value="F:oxidoreductase activity"/>
    <property type="evidence" value="ECO:0007669"/>
    <property type="project" value="UniProtKB-KW"/>
</dbReference>
<reference evidence="3 4" key="1">
    <citation type="submission" date="2019-09" db="EMBL/GenBank/DDBJ databases">
        <title>Draft genome of the ectomycorrhizal ascomycete Sphaerosporella brunnea.</title>
        <authorList>
            <consortium name="DOE Joint Genome Institute"/>
            <person name="Benucci G.M."/>
            <person name="Marozzi G."/>
            <person name="Antonielli L."/>
            <person name="Sanchez S."/>
            <person name="Marco P."/>
            <person name="Wang X."/>
            <person name="Falini L.B."/>
            <person name="Barry K."/>
            <person name="Haridas S."/>
            <person name="Lipzen A."/>
            <person name="Labutti K."/>
            <person name="Grigoriev I.V."/>
            <person name="Murat C."/>
            <person name="Martin F."/>
            <person name="Albertini E."/>
            <person name="Donnini D."/>
            <person name="Bonito G."/>
        </authorList>
    </citation>
    <scope>NUCLEOTIDE SEQUENCE [LARGE SCALE GENOMIC DNA]</scope>
    <source>
        <strain evidence="3 4">Sb_GMNB300</strain>
    </source>
</reference>
<dbReference type="InterPro" id="IPR002347">
    <property type="entry name" value="SDR_fam"/>
</dbReference>
<dbReference type="OrthoDB" id="191139at2759"/>
<proteinExistence type="inferred from homology"/>
<dbReference type="AlphaFoldDB" id="A0A5J5F2Y3"/>
<keyword evidence="4" id="KW-1185">Reference proteome</keyword>
<sequence length="320" mass="33461">MAFSATTNGAEIVAAFPAAVAGKTILITGPSIGSIGSETAITLAGAPIPPAHILLAGRTISKIQPVIDAITAANPSIKTTFIALDLADLESVRKAASEIASAAPKLDILINNAGIMAVKDYTVTAQGIESQFGVNWLGHFLLTGLLIKAGVVVKGETRIVNLTSMGFEIEGIRFDDYNFKEGATYNPWIAYGQSKTGNVLHAVGLTTRGFTAHAVHPGLILDSHLLANVSQDMFADGFRIATEANGGVPVSPETPKTLQQGSSTTLVAALSPDVVAFSGTLVRDCNVVKPEDTKVHARDPALAEKLWALGEELTGEKFDF</sequence>
<comment type="similarity">
    <text evidence="1">Belongs to the short-chain dehydrogenases/reductases (SDR) family.</text>
</comment>
<dbReference type="Gene3D" id="3.40.50.720">
    <property type="entry name" value="NAD(P)-binding Rossmann-like Domain"/>
    <property type="match status" value="1"/>
</dbReference>
<evidence type="ECO:0000256" key="1">
    <source>
        <dbReference type="ARBA" id="ARBA00006484"/>
    </source>
</evidence>
<organism evidence="3 4">
    <name type="scientific">Sphaerosporella brunnea</name>
    <dbReference type="NCBI Taxonomy" id="1250544"/>
    <lineage>
        <taxon>Eukaryota</taxon>
        <taxon>Fungi</taxon>
        <taxon>Dikarya</taxon>
        <taxon>Ascomycota</taxon>
        <taxon>Pezizomycotina</taxon>
        <taxon>Pezizomycetes</taxon>
        <taxon>Pezizales</taxon>
        <taxon>Pyronemataceae</taxon>
        <taxon>Sphaerosporella</taxon>
    </lineage>
</organism>
<protein>
    <submittedName>
        <fullName evidence="3">Short-chain dehydrogenase</fullName>
    </submittedName>
</protein>
<accession>A0A5J5F2Y3</accession>
<keyword evidence="2" id="KW-0560">Oxidoreductase</keyword>
<evidence type="ECO:0000313" key="3">
    <source>
        <dbReference type="EMBL" id="KAA8909880.1"/>
    </source>
</evidence>
<dbReference type="SUPFAM" id="SSF51735">
    <property type="entry name" value="NAD(P)-binding Rossmann-fold domains"/>
    <property type="match status" value="1"/>
</dbReference>
<dbReference type="EMBL" id="VXIS01000053">
    <property type="protein sequence ID" value="KAA8909880.1"/>
    <property type="molecule type" value="Genomic_DNA"/>
</dbReference>
<evidence type="ECO:0000313" key="4">
    <source>
        <dbReference type="Proteomes" id="UP000326924"/>
    </source>
</evidence>
<dbReference type="InParanoid" id="A0A5J5F2Y3"/>
<evidence type="ECO:0000256" key="2">
    <source>
        <dbReference type="ARBA" id="ARBA00023002"/>
    </source>
</evidence>